<dbReference type="Proteomes" id="UP000053732">
    <property type="component" value="Unassembled WGS sequence"/>
</dbReference>
<evidence type="ECO:0000313" key="1">
    <source>
        <dbReference type="EMBL" id="CRL20863.1"/>
    </source>
</evidence>
<protein>
    <submittedName>
        <fullName evidence="1">Str. FM013</fullName>
    </submittedName>
</protein>
<dbReference type="EMBL" id="HG793138">
    <property type="protein sequence ID" value="CRL20863.1"/>
    <property type="molecule type" value="Genomic_DNA"/>
</dbReference>
<proteinExistence type="predicted"/>
<dbReference type="AlphaFoldDB" id="A0A0G4P3N6"/>
<sequence length="71" mass="7908">MALSGEEDVLGPEHINTLSSALWLGLAYNSLNQQAYPLDFFTKALTELEKAMAPDNEVIRNAQNDIEQTQK</sequence>
<keyword evidence="2" id="KW-1185">Reference proteome</keyword>
<gene>
    <name evidence="1" type="ORF">PCAMFM013_S005g000027</name>
</gene>
<organism evidence="1 2">
    <name type="scientific">Penicillium camemberti (strain FM 013)</name>
    <dbReference type="NCBI Taxonomy" id="1429867"/>
    <lineage>
        <taxon>Eukaryota</taxon>
        <taxon>Fungi</taxon>
        <taxon>Dikarya</taxon>
        <taxon>Ascomycota</taxon>
        <taxon>Pezizomycotina</taxon>
        <taxon>Eurotiomycetes</taxon>
        <taxon>Eurotiomycetidae</taxon>
        <taxon>Eurotiales</taxon>
        <taxon>Aspergillaceae</taxon>
        <taxon>Penicillium</taxon>
    </lineage>
</organism>
<dbReference type="Gene3D" id="1.25.40.10">
    <property type="entry name" value="Tetratricopeptide repeat domain"/>
    <property type="match status" value="1"/>
</dbReference>
<dbReference type="InterPro" id="IPR011990">
    <property type="entry name" value="TPR-like_helical_dom_sf"/>
</dbReference>
<name>A0A0G4P3N6_PENC3</name>
<evidence type="ECO:0000313" key="2">
    <source>
        <dbReference type="Proteomes" id="UP000053732"/>
    </source>
</evidence>
<reference evidence="1 2" key="1">
    <citation type="journal article" date="2014" name="Nat. Commun.">
        <title>Multiple recent horizontal transfers of a large genomic region in cheese making fungi.</title>
        <authorList>
            <person name="Cheeseman K."/>
            <person name="Ropars J."/>
            <person name="Renault P."/>
            <person name="Dupont J."/>
            <person name="Gouzy J."/>
            <person name="Branca A."/>
            <person name="Abraham A.L."/>
            <person name="Ceppi M."/>
            <person name="Conseiller E."/>
            <person name="Debuchy R."/>
            <person name="Malagnac F."/>
            <person name="Goarin A."/>
            <person name="Silar P."/>
            <person name="Lacoste S."/>
            <person name="Sallet E."/>
            <person name="Bensimon A."/>
            <person name="Giraud T."/>
            <person name="Brygoo Y."/>
        </authorList>
    </citation>
    <scope>NUCLEOTIDE SEQUENCE [LARGE SCALE GENOMIC DNA]</scope>
    <source>
        <strain evidence="2">FM 013</strain>
    </source>
</reference>
<accession>A0A0G4P3N6</accession>